<feature type="signal peptide" evidence="2">
    <location>
        <begin position="1"/>
        <end position="24"/>
    </location>
</feature>
<feature type="region of interest" description="Disordered" evidence="1">
    <location>
        <begin position="24"/>
        <end position="49"/>
    </location>
</feature>
<evidence type="ECO:0000256" key="2">
    <source>
        <dbReference type="SAM" id="SignalP"/>
    </source>
</evidence>
<dbReference type="AlphaFoldDB" id="A0A243WJC5"/>
<feature type="compositionally biased region" description="Low complexity" evidence="1">
    <location>
        <begin position="24"/>
        <end position="40"/>
    </location>
</feature>
<name>A0A243WJC5_9BACT</name>
<dbReference type="EMBL" id="MTSE01000001">
    <property type="protein sequence ID" value="OUJ75995.1"/>
    <property type="molecule type" value="Genomic_DNA"/>
</dbReference>
<reference evidence="3 4" key="1">
    <citation type="submission" date="2017-01" db="EMBL/GenBank/DDBJ databases">
        <title>A new Hymenobacter.</title>
        <authorList>
            <person name="Liang Y."/>
            <person name="Feng F."/>
        </authorList>
    </citation>
    <scope>NUCLEOTIDE SEQUENCE [LARGE SCALE GENOMIC DNA]</scope>
    <source>
        <strain evidence="3">MIMBbqt21</strain>
    </source>
</reference>
<keyword evidence="2" id="KW-0732">Signal</keyword>
<evidence type="ECO:0000256" key="1">
    <source>
        <dbReference type="SAM" id="MobiDB-lite"/>
    </source>
</evidence>
<dbReference type="Proteomes" id="UP000194873">
    <property type="component" value="Unassembled WGS sequence"/>
</dbReference>
<proteinExistence type="predicted"/>
<accession>A0A243WJC5</accession>
<protein>
    <submittedName>
        <fullName evidence="3">Uncharacterized protein</fullName>
    </submittedName>
</protein>
<sequence>MAMRSTFATLLFLVLLGFGTSASAQTAPTSASTEPTTKTTRQANRKAIKYKSPVVVENTEELGRKIQRVSRPDNHPVPIQPKKK</sequence>
<evidence type="ECO:0000313" key="3">
    <source>
        <dbReference type="EMBL" id="OUJ75995.1"/>
    </source>
</evidence>
<comment type="caution">
    <text evidence="3">The sequence shown here is derived from an EMBL/GenBank/DDBJ whole genome shotgun (WGS) entry which is preliminary data.</text>
</comment>
<feature type="chain" id="PRO_5011270059" evidence="2">
    <location>
        <begin position="25"/>
        <end position="84"/>
    </location>
</feature>
<keyword evidence="4" id="KW-1185">Reference proteome</keyword>
<feature type="region of interest" description="Disordered" evidence="1">
    <location>
        <begin position="62"/>
        <end position="84"/>
    </location>
</feature>
<gene>
    <name evidence="3" type="ORF">BXP70_01560</name>
</gene>
<evidence type="ECO:0000313" key="4">
    <source>
        <dbReference type="Proteomes" id="UP000194873"/>
    </source>
</evidence>
<organism evidence="3 4">
    <name type="scientific">Hymenobacter crusticola</name>
    <dbReference type="NCBI Taxonomy" id="1770526"/>
    <lineage>
        <taxon>Bacteria</taxon>
        <taxon>Pseudomonadati</taxon>
        <taxon>Bacteroidota</taxon>
        <taxon>Cytophagia</taxon>
        <taxon>Cytophagales</taxon>
        <taxon>Hymenobacteraceae</taxon>
        <taxon>Hymenobacter</taxon>
    </lineage>
</organism>